<sequence length="103" mass="11845">MVYEYEKVSPPESPVKIVETPLLTIELENETAVPKVFYKGEEITRKIRIAFGWETKKADEESGGIMYDINFAEIVDEIPIQKGYGLRRGKFAFDKNEPTTTLR</sequence>
<reference evidence="1 2" key="1">
    <citation type="submission" date="2021-05" db="EMBL/GenBank/DDBJ databases">
        <title>Novel Bacillus species.</title>
        <authorList>
            <person name="Liu G."/>
        </authorList>
    </citation>
    <scope>NUCLEOTIDE SEQUENCE [LARGE SCALE GENOMIC DNA]</scope>
    <source>
        <strain evidence="1 2">FJAT-49732</strain>
    </source>
</reference>
<name>A0A942YJY3_9BACI</name>
<organism evidence="1 2">
    <name type="scientific">Lederbergia citrisecunda</name>
    <dbReference type="NCBI Taxonomy" id="2833583"/>
    <lineage>
        <taxon>Bacteria</taxon>
        <taxon>Bacillati</taxon>
        <taxon>Bacillota</taxon>
        <taxon>Bacilli</taxon>
        <taxon>Bacillales</taxon>
        <taxon>Bacillaceae</taxon>
        <taxon>Lederbergia</taxon>
    </lineage>
</organism>
<dbReference type="AlphaFoldDB" id="A0A942YJY3"/>
<proteinExistence type="predicted"/>
<accession>A0A942YJY3</accession>
<dbReference type="Proteomes" id="UP000682713">
    <property type="component" value="Unassembled WGS sequence"/>
</dbReference>
<evidence type="ECO:0000313" key="1">
    <source>
        <dbReference type="EMBL" id="MBS4198604.1"/>
    </source>
</evidence>
<keyword evidence="2" id="KW-1185">Reference proteome</keyword>
<dbReference type="EMBL" id="JAGYPJ010000001">
    <property type="protein sequence ID" value="MBS4198604.1"/>
    <property type="molecule type" value="Genomic_DNA"/>
</dbReference>
<evidence type="ECO:0000313" key="2">
    <source>
        <dbReference type="Proteomes" id="UP000682713"/>
    </source>
</evidence>
<protein>
    <submittedName>
        <fullName evidence="1">Uncharacterized protein</fullName>
    </submittedName>
</protein>
<comment type="caution">
    <text evidence="1">The sequence shown here is derived from an EMBL/GenBank/DDBJ whole genome shotgun (WGS) entry which is preliminary data.</text>
</comment>
<dbReference type="RefSeq" id="WP_213109349.1">
    <property type="nucleotide sequence ID" value="NZ_JAGYPJ010000001.1"/>
</dbReference>
<gene>
    <name evidence="1" type="ORF">KHA93_02940</name>
</gene>